<comment type="caution">
    <text evidence="7">The sequence shown here is derived from an EMBL/GenBank/DDBJ whole genome shotgun (WGS) entry which is preliminary data.</text>
</comment>
<evidence type="ECO:0000256" key="4">
    <source>
        <dbReference type="ARBA" id="ARBA00022827"/>
    </source>
</evidence>
<comment type="cofactor">
    <cofactor evidence="1">
        <name>FAD</name>
        <dbReference type="ChEBI" id="CHEBI:57692"/>
    </cofactor>
</comment>
<organism evidence="7 8">
    <name type="scientific">Fusarium mundagurra</name>
    <dbReference type="NCBI Taxonomy" id="1567541"/>
    <lineage>
        <taxon>Eukaryota</taxon>
        <taxon>Fungi</taxon>
        <taxon>Dikarya</taxon>
        <taxon>Ascomycota</taxon>
        <taxon>Pezizomycotina</taxon>
        <taxon>Sordariomycetes</taxon>
        <taxon>Hypocreomycetidae</taxon>
        <taxon>Hypocreales</taxon>
        <taxon>Nectriaceae</taxon>
        <taxon>Fusarium</taxon>
        <taxon>Fusarium fujikuroi species complex</taxon>
    </lineage>
</organism>
<dbReference type="SUPFAM" id="SSF56176">
    <property type="entry name" value="FAD-binding/transporter-associated domain-like"/>
    <property type="match status" value="1"/>
</dbReference>
<sequence length="546" mass="61943">MADFNILSSTLSADQIILEGQKGYEEAINIGNLMYRYTTPAAVVKAKSVNDVRSTIVFARKNNLRITVKNGGHSYMGYCLNEGGIVLDLSLMNTCHIDHKKMLIHMDAGLIWKDVYYKYLEDKRNIVIGGQCPWVGVSGFTLGAGLSPFSRSYGLGCDNLLEMTIVTWDGEKITVSREDKDAEKKELFWALAGGGGGNFGVTVSMTSRMHKLRDEDGHVVCGRLVWNLPQQKTDFENMMNVFNTTPCPNELTIDAFWSHTQNKQLIGSMTVIYNGGMGPARKALEYLLAFNPSVIELEEMEWTKLVHKSEGWDPKSKVFHHHASFIFAEGAITRELTAKISRIVEEATKVVGITDDNSPNSPKCHVLWDHIGGATQRIWGATEDIASDATPFPWRQGHYVSNIKMQWTCANKTKQVHDFIKKCQAELLPYAIEQKAAYLNYIDRNVKNWQQAYYGANYRRLQEIKTKWDPHNVFWNWQSIELIKDGKTVPNPGSVEEMETWWMQYAPLVDPERLPLPETEQDVYKRDAKLRKRICNEAQPNGTVTA</sequence>
<dbReference type="AlphaFoldDB" id="A0A8H5Y9N8"/>
<dbReference type="InterPro" id="IPR016167">
    <property type="entry name" value="FAD-bd_PCMH_sub1"/>
</dbReference>
<dbReference type="Gene3D" id="3.40.462.20">
    <property type="match status" value="1"/>
</dbReference>
<keyword evidence="5" id="KW-0560">Oxidoreductase</keyword>
<dbReference type="InterPro" id="IPR016169">
    <property type="entry name" value="FAD-bd_PCMH_sub2"/>
</dbReference>
<evidence type="ECO:0000259" key="6">
    <source>
        <dbReference type="PROSITE" id="PS51387"/>
    </source>
</evidence>
<dbReference type="OrthoDB" id="407275at2759"/>
<protein>
    <submittedName>
        <fullName evidence="7">Fad linked oxidase</fullName>
    </submittedName>
</protein>
<evidence type="ECO:0000256" key="2">
    <source>
        <dbReference type="ARBA" id="ARBA00005466"/>
    </source>
</evidence>
<dbReference type="InterPro" id="IPR016166">
    <property type="entry name" value="FAD-bd_PCMH"/>
</dbReference>
<evidence type="ECO:0000256" key="1">
    <source>
        <dbReference type="ARBA" id="ARBA00001974"/>
    </source>
</evidence>
<keyword evidence="4" id="KW-0274">FAD</keyword>
<dbReference type="PANTHER" id="PTHR42973">
    <property type="entry name" value="BINDING OXIDOREDUCTASE, PUTATIVE (AFU_ORTHOLOGUE AFUA_1G17690)-RELATED"/>
    <property type="match status" value="1"/>
</dbReference>
<dbReference type="InterPro" id="IPR012951">
    <property type="entry name" value="BBE"/>
</dbReference>
<evidence type="ECO:0000313" key="7">
    <source>
        <dbReference type="EMBL" id="KAF5708560.1"/>
    </source>
</evidence>
<dbReference type="InterPro" id="IPR006094">
    <property type="entry name" value="Oxid_FAD_bind_N"/>
</dbReference>
<accession>A0A8H5Y9N8</accession>
<dbReference type="Proteomes" id="UP000544331">
    <property type="component" value="Unassembled WGS sequence"/>
</dbReference>
<evidence type="ECO:0000256" key="3">
    <source>
        <dbReference type="ARBA" id="ARBA00022630"/>
    </source>
</evidence>
<dbReference type="PROSITE" id="PS51387">
    <property type="entry name" value="FAD_PCMH"/>
    <property type="match status" value="1"/>
</dbReference>
<dbReference type="GO" id="GO:0071949">
    <property type="term" value="F:FAD binding"/>
    <property type="evidence" value="ECO:0007669"/>
    <property type="project" value="InterPro"/>
</dbReference>
<keyword evidence="8" id="KW-1185">Reference proteome</keyword>
<keyword evidence="3" id="KW-0285">Flavoprotein</keyword>
<dbReference type="Gene3D" id="3.30.465.10">
    <property type="match status" value="1"/>
</dbReference>
<dbReference type="InterPro" id="IPR036318">
    <property type="entry name" value="FAD-bd_PCMH-like_sf"/>
</dbReference>
<dbReference type="EMBL" id="JAAOAN010000383">
    <property type="protein sequence ID" value="KAF5708560.1"/>
    <property type="molecule type" value="Genomic_DNA"/>
</dbReference>
<gene>
    <name evidence="7" type="ORF">FMUND_10579</name>
</gene>
<evidence type="ECO:0000313" key="8">
    <source>
        <dbReference type="Proteomes" id="UP000544331"/>
    </source>
</evidence>
<proteinExistence type="inferred from homology"/>
<evidence type="ECO:0000256" key="5">
    <source>
        <dbReference type="ARBA" id="ARBA00023002"/>
    </source>
</evidence>
<dbReference type="Gene3D" id="3.30.43.10">
    <property type="entry name" value="Uridine Diphospho-n-acetylenolpyruvylglucosamine Reductase, domain 2"/>
    <property type="match status" value="1"/>
</dbReference>
<feature type="domain" description="FAD-binding PCMH-type" evidence="6">
    <location>
        <begin position="36"/>
        <end position="212"/>
    </location>
</feature>
<reference evidence="7 8" key="1">
    <citation type="submission" date="2020-05" db="EMBL/GenBank/DDBJ databases">
        <title>Identification and distribution of gene clusters putatively required for synthesis of sphingolipid metabolism inhibitors in phylogenetically diverse species of the filamentous fungus Fusarium.</title>
        <authorList>
            <person name="Kim H.-S."/>
            <person name="Busman M."/>
            <person name="Brown D.W."/>
            <person name="Divon H."/>
            <person name="Uhlig S."/>
            <person name="Proctor R.H."/>
        </authorList>
    </citation>
    <scope>NUCLEOTIDE SEQUENCE [LARGE SCALE GENOMIC DNA]</scope>
    <source>
        <strain evidence="7 8">NRRL 66235</strain>
    </source>
</reference>
<dbReference type="PANTHER" id="PTHR42973:SF39">
    <property type="entry name" value="FAD-BINDING PCMH-TYPE DOMAIN-CONTAINING PROTEIN"/>
    <property type="match status" value="1"/>
</dbReference>
<dbReference type="Pfam" id="PF01565">
    <property type="entry name" value="FAD_binding_4"/>
    <property type="match status" value="1"/>
</dbReference>
<dbReference type="GO" id="GO:0016491">
    <property type="term" value="F:oxidoreductase activity"/>
    <property type="evidence" value="ECO:0007669"/>
    <property type="project" value="UniProtKB-KW"/>
</dbReference>
<dbReference type="Pfam" id="PF08031">
    <property type="entry name" value="BBE"/>
    <property type="match status" value="1"/>
</dbReference>
<comment type="similarity">
    <text evidence="2">Belongs to the oxygen-dependent FAD-linked oxidoreductase family.</text>
</comment>
<name>A0A8H5Y9N8_9HYPO</name>
<dbReference type="InterPro" id="IPR050416">
    <property type="entry name" value="FAD-linked_Oxidoreductase"/>
</dbReference>